<organism evidence="2 3">
    <name type="scientific">Aquimarina hainanensis</name>
    <dbReference type="NCBI Taxonomy" id="1578017"/>
    <lineage>
        <taxon>Bacteria</taxon>
        <taxon>Pseudomonadati</taxon>
        <taxon>Bacteroidota</taxon>
        <taxon>Flavobacteriia</taxon>
        <taxon>Flavobacteriales</taxon>
        <taxon>Flavobacteriaceae</taxon>
        <taxon>Aquimarina</taxon>
    </lineage>
</organism>
<comment type="caution">
    <text evidence="2">The sequence shown here is derived from an EMBL/GenBank/DDBJ whole genome shotgun (WGS) entry which is preliminary data.</text>
</comment>
<feature type="transmembrane region" description="Helical" evidence="1">
    <location>
        <begin position="206"/>
        <end position="226"/>
    </location>
</feature>
<feature type="transmembrane region" description="Helical" evidence="1">
    <location>
        <begin position="159"/>
        <end position="179"/>
    </location>
</feature>
<keyword evidence="3" id="KW-1185">Reference proteome</keyword>
<feature type="transmembrane region" description="Helical" evidence="1">
    <location>
        <begin position="286"/>
        <end position="304"/>
    </location>
</feature>
<proteinExistence type="predicted"/>
<sequence>MLSSIFTKTKPINFIIIKVYLLTLFLLRYYKLEEKTTSVAMTFCAGYIISVISILILHFLVRKYNLSSRNLYSVFFYVFLIGMAPEVMNAIPLLISSFFVVVGTERVCNLRNEKAIKSSILEASICYGMASVLYFWSISFMIVLFIGMLFFAAKSYKNWIISLTGLGVVYIFVSCYMLFRYDHFLDLDSYIDPISINFEAYKNVSFLFTLTSFGICLLFFMGIFLVNIQKIPVNHRPVAKLIIFYVLIAVFVVFIAPIKNTTELVFLIGPMSVMGTTYMKLEYSPLVREINLGVFLLLPFVFLFF</sequence>
<dbReference type="RefSeq" id="WP_378257721.1">
    <property type="nucleotide sequence ID" value="NZ_JBHSJV010000001.1"/>
</dbReference>
<feature type="transmembrane region" description="Helical" evidence="1">
    <location>
        <begin position="72"/>
        <end position="95"/>
    </location>
</feature>
<accession>A0ABW5N5C5</accession>
<feature type="transmembrane region" description="Helical" evidence="1">
    <location>
        <begin position="36"/>
        <end position="60"/>
    </location>
</feature>
<reference evidence="3" key="1">
    <citation type="journal article" date="2019" name="Int. J. Syst. Evol. Microbiol.">
        <title>The Global Catalogue of Microorganisms (GCM) 10K type strain sequencing project: providing services to taxonomists for standard genome sequencing and annotation.</title>
        <authorList>
            <consortium name="The Broad Institute Genomics Platform"/>
            <consortium name="The Broad Institute Genome Sequencing Center for Infectious Disease"/>
            <person name="Wu L."/>
            <person name="Ma J."/>
        </authorList>
    </citation>
    <scope>NUCLEOTIDE SEQUENCE [LARGE SCALE GENOMIC DNA]</scope>
    <source>
        <strain evidence="3">KCTC 42423</strain>
    </source>
</reference>
<protein>
    <submittedName>
        <fullName evidence="2">Uncharacterized protein</fullName>
    </submittedName>
</protein>
<name>A0ABW5N5C5_9FLAO</name>
<keyword evidence="1" id="KW-0472">Membrane</keyword>
<keyword evidence="1" id="KW-1133">Transmembrane helix</keyword>
<feature type="transmembrane region" description="Helical" evidence="1">
    <location>
        <begin position="238"/>
        <end position="258"/>
    </location>
</feature>
<feature type="transmembrane region" description="Helical" evidence="1">
    <location>
        <begin position="12"/>
        <end position="30"/>
    </location>
</feature>
<dbReference type="EMBL" id="JBHULX010000004">
    <property type="protein sequence ID" value="MFD2590316.1"/>
    <property type="molecule type" value="Genomic_DNA"/>
</dbReference>
<evidence type="ECO:0000313" key="2">
    <source>
        <dbReference type="EMBL" id="MFD2590316.1"/>
    </source>
</evidence>
<evidence type="ECO:0000313" key="3">
    <source>
        <dbReference type="Proteomes" id="UP001597459"/>
    </source>
</evidence>
<gene>
    <name evidence="2" type="ORF">ACFSTE_05695</name>
</gene>
<evidence type="ECO:0000256" key="1">
    <source>
        <dbReference type="SAM" id="Phobius"/>
    </source>
</evidence>
<keyword evidence="1" id="KW-0812">Transmembrane</keyword>
<feature type="transmembrane region" description="Helical" evidence="1">
    <location>
        <begin position="133"/>
        <end position="152"/>
    </location>
</feature>
<dbReference type="Proteomes" id="UP001597459">
    <property type="component" value="Unassembled WGS sequence"/>
</dbReference>